<gene>
    <name evidence="1" type="ORF">SAMN05192563_100149</name>
</gene>
<evidence type="ECO:0008006" key="3">
    <source>
        <dbReference type="Google" id="ProtNLM"/>
    </source>
</evidence>
<dbReference type="InterPro" id="IPR052755">
    <property type="entry name" value="Lysozyme_Inhibitor_LprI"/>
</dbReference>
<name>A0A1I6XMF2_9BURK</name>
<dbReference type="PANTHER" id="PTHR37549">
    <property type="entry name" value="LIPOPROTEIN LPRI"/>
    <property type="match status" value="1"/>
</dbReference>
<dbReference type="AlphaFoldDB" id="A0A1I6XMF2"/>
<dbReference type="GO" id="GO:0005576">
    <property type="term" value="C:extracellular region"/>
    <property type="evidence" value="ECO:0007669"/>
    <property type="project" value="TreeGrafter"/>
</dbReference>
<evidence type="ECO:0000313" key="2">
    <source>
        <dbReference type="Proteomes" id="UP000198844"/>
    </source>
</evidence>
<dbReference type="EMBL" id="FPBH01000001">
    <property type="protein sequence ID" value="SFT39336.1"/>
    <property type="molecule type" value="Genomic_DNA"/>
</dbReference>
<dbReference type="PANTHER" id="PTHR37549:SF1">
    <property type="entry name" value="LIPOPROTEIN LPRI"/>
    <property type="match status" value="1"/>
</dbReference>
<proteinExistence type="predicted"/>
<accession>A0A1I6XMF2</accession>
<organism evidence="1 2">
    <name type="scientific">Paraburkholderia aspalathi</name>
    <dbReference type="NCBI Taxonomy" id="1324617"/>
    <lineage>
        <taxon>Bacteria</taxon>
        <taxon>Pseudomonadati</taxon>
        <taxon>Pseudomonadota</taxon>
        <taxon>Betaproteobacteria</taxon>
        <taxon>Burkholderiales</taxon>
        <taxon>Burkholderiaceae</taxon>
        <taxon>Paraburkholderia</taxon>
    </lineage>
</organism>
<reference evidence="1 2" key="1">
    <citation type="submission" date="2016-10" db="EMBL/GenBank/DDBJ databases">
        <authorList>
            <person name="de Groot N.N."/>
        </authorList>
    </citation>
    <scope>NUCLEOTIDE SEQUENCE [LARGE SCALE GENOMIC DNA]</scope>
    <source>
        <strain evidence="1 2">LMG 27731</strain>
    </source>
</reference>
<dbReference type="Proteomes" id="UP000198844">
    <property type="component" value="Unassembled WGS sequence"/>
</dbReference>
<sequence length="175" mass="19369">MARVHRYRSVATAQIGLPSHVLREKAERPELARDFEVNQLGCAMGSVMSRTTMDKQRDHSFGHHLRLALLIAITAGSVPASAASFDCNRARLPDEQAICASRQLSELDVEMSVRYQMLTGLVAMGTRGDMGDEQQSWLSARKKCGANQACLLGAYRSRIQTLKDEYARLASRGPF</sequence>
<evidence type="ECO:0000313" key="1">
    <source>
        <dbReference type="EMBL" id="SFT39336.1"/>
    </source>
</evidence>
<protein>
    <recommendedName>
        <fullName evidence="3">Lysozyme inhibitor LprI N-terminal domain-containing protein</fullName>
    </recommendedName>
</protein>